<dbReference type="InterPro" id="IPR051606">
    <property type="entry name" value="Polyketide_Oxido-like"/>
</dbReference>
<dbReference type="PANTHER" id="PTHR43355">
    <property type="entry name" value="FLAVIN REDUCTASE (NADPH)"/>
    <property type="match status" value="1"/>
</dbReference>
<name>A0ABT5CHM5_9BACT</name>
<accession>A0ABT5CHM5</accession>
<dbReference type="InterPro" id="IPR036291">
    <property type="entry name" value="NAD(P)-bd_dom_sf"/>
</dbReference>
<dbReference type="PANTHER" id="PTHR43355:SF2">
    <property type="entry name" value="FLAVIN REDUCTASE (NADPH)"/>
    <property type="match status" value="1"/>
</dbReference>
<gene>
    <name evidence="2" type="ORF">POL72_50020</name>
</gene>
<evidence type="ECO:0000259" key="1">
    <source>
        <dbReference type="Pfam" id="PF13460"/>
    </source>
</evidence>
<dbReference type="SUPFAM" id="SSF51735">
    <property type="entry name" value="NAD(P)-binding Rossmann-fold domains"/>
    <property type="match status" value="1"/>
</dbReference>
<dbReference type="InterPro" id="IPR016040">
    <property type="entry name" value="NAD(P)-bd_dom"/>
</dbReference>
<protein>
    <submittedName>
        <fullName evidence="2">NAD(P)H-binding protein</fullName>
    </submittedName>
</protein>
<keyword evidence="3" id="KW-1185">Reference proteome</keyword>
<sequence>MRLFVLGATGSTGTQIVDLALARGHQVTAFVRSPRKIARRDKALTVIEGDPLRVEKLAPALRGHDAVLSALGPSGREAFRRSTLLAECAATTVAAMKTAGVGRLGSVSAALLFPEKALRFVVFRWLLQHHIRDLIAMEAVVRATNFDWTIARPPRLIKTSAETYRSERDALPAGAWEMSFRAVATFLLDCVEQGTHSREIVGLAGAAR</sequence>
<dbReference type="Pfam" id="PF13460">
    <property type="entry name" value="NAD_binding_10"/>
    <property type="match status" value="1"/>
</dbReference>
<dbReference type="RefSeq" id="WP_272104523.1">
    <property type="nucleotide sequence ID" value="NZ_JAQNDK010000007.1"/>
</dbReference>
<organism evidence="2 3">
    <name type="scientific">Sorangium atrum</name>
    <dbReference type="NCBI Taxonomy" id="2995308"/>
    <lineage>
        <taxon>Bacteria</taxon>
        <taxon>Pseudomonadati</taxon>
        <taxon>Myxococcota</taxon>
        <taxon>Polyangia</taxon>
        <taxon>Polyangiales</taxon>
        <taxon>Polyangiaceae</taxon>
        <taxon>Sorangium</taxon>
    </lineage>
</organism>
<evidence type="ECO:0000313" key="2">
    <source>
        <dbReference type="EMBL" id="MDC0685940.1"/>
    </source>
</evidence>
<evidence type="ECO:0000313" key="3">
    <source>
        <dbReference type="Proteomes" id="UP001217485"/>
    </source>
</evidence>
<reference evidence="2 3" key="1">
    <citation type="submission" date="2023-01" db="EMBL/GenBank/DDBJ databases">
        <title>Minimal conservation of predation-associated metabolite biosynthetic gene clusters underscores biosynthetic potential of Myxococcota including descriptions for ten novel species: Archangium lansinium sp. nov., Myxococcus landrumus sp. nov., Nannocystis bai.</title>
        <authorList>
            <person name="Ahearne A."/>
            <person name="Stevens C."/>
            <person name="Dowd S."/>
        </authorList>
    </citation>
    <scope>NUCLEOTIDE SEQUENCE [LARGE SCALE GENOMIC DNA]</scope>
    <source>
        <strain evidence="2 3">WIWO2</strain>
    </source>
</reference>
<feature type="domain" description="NAD(P)-binding" evidence="1">
    <location>
        <begin position="7"/>
        <end position="193"/>
    </location>
</feature>
<dbReference type="Gene3D" id="3.40.50.720">
    <property type="entry name" value="NAD(P)-binding Rossmann-like Domain"/>
    <property type="match status" value="1"/>
</dbReference>
<dbReference type="Proteomes" id="UP001217485">
    <property type="component" value="Unassembled WGS sequence"/>
</dbReference>
<dbReference type="EMBL" id="JAQNDK010000007">
    <property type="protein sequence ID" value="MDC0685940.1"/>
    <property type="molecule type" value="Genomic_DNA"/>
</dbReference>
<proteinExistence type="predicted"/>
<comment type="caution">
    <text evidence="2">The sequence shown here is derived from an EMBL/GenBank/DDBJ whole genome shotgun (WGS) entry which is preliminary data.</text>
</comment>